<organism evidence="1 2">
    <name type="scientific">Arcticibacter tournemirensis</name>
    <dbReference type="NCBI Taxonomy" id="699437"/>
    <lineage>
        <taxon>Bacteria</taxon>
        <taxon>Pseudomonadati</taxon>
        <taxon>Bacteroidota</taxon>
        <taxon>Sphingobacteriia</taxon>
        <taxon>Sphingobacteriales</taxon>
        <taxon>Sphingobacteriaceae</taxon>
        <taxon>Arcticibacter</taxon>
    </lineage>
</organism>
<gene>
    <name evidence="1" type="ORF">EKH83_00780</name>
</gene>
<dbReference type="RefSeq" id="WP_128767479.1">
    <property type="nucleotide sequence ID" value="NZ_RXOC01000001.1"/>
</dbReference>
<proteinExistence type="predicted"/>
<protein>
    <submittedName>
        <fullName evidence="1">Uncharacterized protein</fullName>
    </submittedName>
</protein>
<sequence length="695" mass="78121">MNRFFTCCLIMLAACARGQHLPDRPTLVAADKIVLDSTFTAPVKSMPFDRHFILQFSVPGKADVLGFLLVPINKRKRKSVTRRDYRVYIRSITTNAEKRRDARGLMPYILFKDPATEHPFVHKEVETRFKGKKTEINLLVPPLDPHRDYLVRIYKSDTQMLDIYFGMNASLFSVVSSKGTVDTLAFNQLKQSYDKIEPKLFKKDDLFQFLSKVNCANDIPIRVDAPELQGQQQYFEMRFVFSKDSLTKQDVATLQKNRFLCIESDHIPKQISASMLFALASKQRIADAKGDVISFLQDSTTPYSLYLMISGNKRSLGQDKTNPIPFKDTILTKLGTVKFLGNDPKKISWTLLDSTKGCKANEEIMANLKAINTNKLSLLQSPSVSVLTAASNSILAGLASECPCKDAEVANAGDREELLKVLGYFYDMPENYIPQTVSGYATLSNPYGLAPKDSTGRLTNIEMSLKSLVQLEGIIRRVPARTRDTLIIQNLKSVLAFVKKYRSIAESNRNKLKAYITAEDKLRTYYRNSVFPAEPDDITGVSSRVFNFMTDSKFKIVPDFGLVVISGLPDRAVVKDVVPYLGFNINFRSIDKDIPMSSVLNKHWTYFFSFIGGITLNSVAIPNRREDLFGNNSLMLGFGFRVNNYLKVIGGAVLYKTFSTNPLSDKKPLGASPFAGLSLDYELKELFGGIKNLLK</sequence>
<accession>A0A4Q0MG26</accession>
<name>A0A4Q0MG26_9SPHI</name>
<evidence type="ECO:0000313" key="2">
    <source>
        <dbReference type="Proteomes" id="UP000290848"/>
    </source>
</evidence>
<dbReference type="EMBL" id="RXOC01000001">
    <property type="protein sequence ID" value="RXF72294.1"/>
    <property type="molecule type" value="Genomic_DNA"/>
</dbReference>
<dbReference type="AlphaFoldDB" id="A0A4Q0MG26"/>
<reference evidence="1 2" key="1">
    <citation type="submission" date="2018-12" db="EMBL/GenBank/DDBJ databases">
        <title>The Draft Genome Sequence of the Soil Bacterium Pedobacter tournemirensis R1.</title>
        <authorList>
            <person name="He J."/>
        </authorList>
    </citation>
    <scope>NUCLEOTIDE SEQUENCE [LARGE SCALE GENOMIC DNA]</scope>
    <source>
        <strain evidence="1 2">R1</strain>
    </source>
</reference>
<comment type="caution">
    <text evidence="1">The sequence shown here is derived from an EMBL/GenBank/DDBJ whole genome shotgun (WGS) entry which is preliminary data.</text>
</comment>
<dbReference type="PROSITE" id="PS51257">
    <property type="entry name" value="PROKAR_LIPOPROTEIN"/>
    <property type="match status" value="1"/>
</dbReference>
<dbReference type="Proteomes" id="UP000290848">
    <property type="component" value="Unassembled WGS sequence"/>
</dbReference>
<evidence type="ECO:0000313" key="1">
    <source>
        <dbReference type="EMBL" id="RXF72294.1"/>
    </source>
</evidence>